<comment type="caution">
    <text evidence="1">The sequence shown here is derived from an EMBL/GenBank/DDBJ whole genome shotgun (WGS) entry which is preliminary data.</text>
</comment>
<organism evidence="1">
    <name type="scientific">Hexamita inflata</name>
    <dbReference type="NCBI Taxonomy" id="28002"/>
    <lineage>
        <taxon>Eukaryota</taxon>
        <taxon>Metamonada</taxon>
        <taxon>Diplomonadida</taxon>
        <taxon>Hexamitidae</taxon>
        <taxon>Hexamitinae</taxon>
        <taxon>Hexamita</taxon>
    </lineage>
</organism>
<dbReference type="Proteomes" id="UP001642409">
    <property type="component" value="Unassembled WGS sequence"/>
</dbReference>
<accession>A0AA86TPJ7</accession>
<gene>
    <name evidence="1" type="ORF">HINF_LOCUS12479</name>
    <name evidence="2" type="ORF">HINF_LOCUS70140</name>
</gene>
<evidence type="ECO:0000313" key="2">
    <source>
        <dbReference type="EMBL" id="CAL6099561.1"/>
    </source>
</evidence>
<sequence>MNYAGPNFLLISLDQIECQNYKQQYKCRRQYNQYNKQLHPDPRYLKLKLNPLLLIIFKIPMSSIINFMEWKINFWVRHHLYMYNILPVLTVSSLCDLRGSTLTLSVNYENRQIWSQLIGKLESYVRIKLQNAHVINCYTLMQSVNFKYITFTITLFNGIPTNYHIR</sequence>
<dbReference type="EMBL" id="CATOUU010000324">
    <property type="protein sequence ID" value="CAI9924834.1"/>
    <property type="molecule type" value="Genomic_DNA"/>
</dbReference>
<name>A0AA86TPJ7_9EUKA</name>
<dbReference type="AlphaFoldDB" id="A0AA86TPJ7"/>
<reference evidence="2 3" key="2">
    <citation type="submission" date="2024-07" db="EMBL/GenBank/DDBJ databases">
        <authorList>
            <person name="Akdeniz Z."/>
        </authorList>
    </citation>
    <scope>NUCLEOTIDE SEQUENCE [LARGE SCALE GENOMIC DNA]</scope>
</reference>
<reference evidence="1" key="1">
    <citation type="submission" date="2023-06" db="EMBL/GenBank/DDBJ databases">
        <authorList>
            <person name="Kurt Z."/>
        </authorList>
    </citation>
    <scope>NUCLEOTIDE SEQUENCE</scope>
</reference>
<evidence type="ECO:0000313" key="1">
    <source>
        <dbReference type="EMBL" id="CAI9924834.1"/>
    </source>
</evidence>
<protein>
    <submittedName>
        <fullName evidence="2">Hypothetical_protein</fullName>
    </submittedName>
</protein>
<dbReference type="EMBL" id="CAXDID020000521">
    <property type="protein sequence ID" value="CAL6099561.1"/>
    <property type="molecule type" value="Genomic_DNA"/>
</dbReference>
<proteinExistence type="predicted"/>
<evidence type="ECO:0000313" key="3">
    <source>
        <dbReference type="Proteomes" id="UP001642409"/>
    </source>
</evidence>
<keyword evidence="3" id="KW-1185">Reference proteome</keyword>